<dbReference type="RefSeq" id="WP_014374251.1">
    <property type="nucleotide sequence ID" value="NC_016943.1"/>
</dbReference>
<dbReference type="AlphaFoldDB" id="H6RMY1"/>
<evidence type="ECO:0000313" key="1">
    <source>
        <dbReference type="EMBL" id="CCG01334.1"/>
    </source>
</evidence>
<sequence>MTDVGELLGSIAASGMECAQGAWPAEPLDDVAWAELLRRVRAERLPGFLVHAIGSGALAATPQQAVQAKREHLVAVGRVLGIETGALQILRQLASAGVQARVLKGPAVAQLDYPDPALRLFVDIDLIVRSDDFDRAVVALTEAGHHRRHRQPRPGFDRRFSKGTSFVVSDHLVVDLHRTFVMGPFGLWVDLVEVWRSSSTFTMGGARLQALDREVRFMHACFHAALGDVVPRLVPQRDVVQMLLDVRLDVDRVLLLARNWRAEAVVAKAVTESWRTLRLDLRPDLVVWALGYRPSRREARELALYSDSESGYARKSLGALRAVPGLRDKAAFLRALAFPDPSYVEGRYVSPRQRLTKGLFAVAGLRSRKRSS</sequence>
<dbReference type="Pfam" id="PF14907">
    <property type="entry name" value="NTP_transf_5"/>
    <property type="match status" value="1"/>
</dbReference>
<accession>H6RMY1</accession>
<dbReference type="STRING" id="1146883.BLASA_0357"/>
<gene>
    <name evidence="1" type="ordered locus">BLASA_0357</name>
</gene>
<dbReference type="OrthoDB" id="3611766at2"/>
<organism evidence="1 2">
    <name type="scientific">Blastococcus saxobsidens (strain DD2)</name>
    <dbReference type="NCBI Taxonomy" id="1146883"/>
    <lineage>
        <taxon>Bacteria</taxon>
        <taxon>Bacillati</taxon>
        <taxon>Actinomycetota</taxon>
        <taxon>Actinomycetes</taxon>
        <taxon>Geodermatophilales</taxon>
        <taxon>Geodermatophilaceae</taxon>
        <taxon>Blastococcus</taxon>
    </lineage>
</organism>
<proteinExistence type="predicted"/>
<dbReference type="HOGENOM" id="CLU_753744_0_0_11"/>
<protein>
    <submittedName>
        <fullName evidence="1">Uncharacterized protein</fullName>
    </submittedName>
</protein>
<evidence type="ECO:0000313" key="2">
    <source>
        <dbReference type="Proteomes" id="UP000007517"/>
    </source>
</evidence>
<dbReference type="Proteomes" id="UP000007517">
    <property type="component" value="Chromosome"/>
</dbReference>
<keyword evidence="2" id="KW-1185">Reference proteome</keyword>
<dbReference type="KEGG" id="bsd:BLASA_0357"/>
<reference evidence="1 2" key="1">
    <citation type="journal article" date="2012" name="J. Bacteriol.">
        <title>Genome Sequence of Blastococcus saxobsidens DD2, a Stone-Inhabiting Bacterium.</title>
        <authorList>
            <person name="Chouaia B."/>
            <person name="Crotti E."/>
            <person name="Brusetti L."/>
            <person name="Daffonchio D."/>
            <person name="Essoussi I."/>
            <person name="Nouioui I."/>
            <person name="Sbissi I."/>
            <person name="Ghodhbane-Gtari F."/>
            <person name="Gtari M."/>
            <person name="Vacherie B."/>
            <person name="Barbe V."/>
            <person name="Medigue C."/>
            <person name="Gury J."/>
            <person name="Pujic P."/>
            <person name="Normand P."/>
        </authorList>
    </citation>
    <scope>NUCLEOTIDE SEQUENCE [LARGE SCALE GENOMIC DNA]</scope>
    <source>
        <strain evidence="1 2">DD2</strain>
    </source>
</reference>
<dbReference type="EMBL" id="FO117623">
    <property type="protein sequence ID" value="CCG01334.1"/>
    <property type="molecule type" value="Genomic_DNA"/>
</dbReference>
<name>H6RMY1_BLASD</name>
<dbReference type="InterPro" id="IPR039498">
    <property type="entry name" value="NTP_transf_5"/>
</dbReference>
<reference evidence="2" key="2">
    <citation type="submission" date="2012-02" db="EMBL/GenBank/DDBJ databases">
        <title>Complete genome sequence of Blastococcus saxobsidens strain DD2.</title>
        <authorList>
            <person name="Genoscope."/>
        </authorList>
    </citation>
    <scope>NUCLEOTIDE SEQUENCE [LARGE SCALE GENOMIC DNA]</scope>
    <source>
        <strain evidence="2">DD2</strain>
    </source>
</reference>